<reference evidence="2" key="1">
    <citation type="submission" date="2015-09" db="EMBL/GenBank/DDBJ databases">
        <title>De novo assembly of Pectinophora gossypiella (Pink Bollworm) gut transcriptome.</title>
        <authorList>
            <person name="Tassone E.E."/>
        </authorList>
    </citation>
    <scope>NUCLEOTIDE SEQUENCE</scope>
</reference>
<feature type="region of interest" description="Disordered" evidence="1">
    <location>
        <begin position="76"/>
        <end position="141"/>
    </location>
</feature>
<gene>
    <name evidence="2" type="ORF">g.17528</name>
</gene>
<evidence type="ECO:0000313" key="2">
    <source>
        <dbReference type="EMBL" id="JAT84097.1"/>
    </source>
</evidence>
<sequence length="141" mass="15947">MMLTIHGLPLAVKYHDLKCMIKEKCNINDYILDNLVTAGDGTKKVRIGLADEREGSYLIKCLDGFRMGTNVLSVVPVSKPPQSNPPSNFDQREGYPQRNDYANQTGPNYGNRPMDIVRPDPMMRPEPVRADPWANNSNNQW</sequence>
<organism evidence="2">
    <name type="scientific">Pectinophora gossypiella</name>
    <name type="common">Cotton pink bollworm</name>
    <name type="synonym">Depressaria gossypiella</name>
    <dbReference type="NCBI Taxonomy" id="13191"/>
    <lineage>
        <taxon>Eukaryota</taxon>
        <taxon>Metazoa</taxon>
        <taxon>Ecdysozoa</taxon>
        <taxon>Arthropoda</taxon>
        <taxon>Hexapoda</taxon>
        <taxon>Insecta</taxon>
        <taxon>Pterygota</taxon>
        <taxon>Neoptera</taxon>
        <taxon>Endopterygota</taxon>
        <taxon>Lepidoptera</taxon>
        <taxon>Glossata</taxon>
        <taxon>Ditrysia</taxon>
        <taxon>Gelechioidea</taxon>
        <taxon>Gelechiidae</taxon>
        <taxon>Apatetrinae</taxon>
        <taxon>Pectinophora</taxon>
    </lineage>
</organism>
<name>A0A1E1WAY5_PECGO</name>
<evidence type="ECO:0000256" key="1">
    <source>
        <dbReference type="SAM" id="MobiDB-lite"/>
    </source>
</evidence>
<dbReference type="OrthoDB" id="7430688at2759"/>
<dbReference type="EMBL" id="GDQN01006957">
    <property type="protein sequence ID" value="JAT84097.1"/>
    <property type="molecule type" value="Transcribed_RNA"/>
</dbReference>
<proteinExistence type="predicted"/>
<accession>A0A1E1WAY5</accession>
<feature type="non-terminal residue" evidence="2">
    <location>
        <position position="141"/>
    </location>
</feature>
<protein>
    <submittedName>
        <fullName evidence="2">Uncharacterized protein</fullName>
    </submittedName>
</protein>
<dbReference type="AlphaFoldDB" id="A0A1E1WAY5"/>
<feature type="compositionally biased region" description="Basic and acidic residues" evidence="1">
    <location>
        <begin position="115"/>
        <end position="129"/>
    </location>
</feature>